<keyword evidence="2" id="KW-1185">Reference proteome</keyword>
<sequence length="267" mass="30680">MLSNVEDTLSVQLFIKGIHRSLSILAVSESRPTKINLSLQAHDKVIAACHVYHSTGVEIMVKILALHNNANEADLELINKTSKDSCSEQQLKSLVKHFKNKEHIIVLEKKNYIIHNGTSKDVYQKILRLFNSRGIDIFFPTEQRTTIKDPFCPIENMQVPTTIGLSKNHSAKSYKSSQFFNSNNLQFNKDERIYINEDIDQEHNIFKHSVLLEIFTSQNKNAIECTDSYSICRHNTTRIRNNNEQENNNGSAIKDLLEELFLKKGYD</sequence>
<name>A0ABN7UNG3_GIGMA</name>
<dbReference type="EMBL" id="CAJVQB010003992">
    <property type="protein sequence ID" value="CAG8623779.1"/>
    <property type="molecule type" value="Genomic_DNA"/>
</dbReference>
<evidence type="ECO:0000313" key="2">
    <source>
        <dbReference type="Proteomes" id="UP000789901"/>
    </source>
</evidence>
<organism evidence="1 2">
    <name type="scientific">Gigaspora margarita</name>
    <dbReference type="NCBI Taxonomy" id="4874"/>
    <lineage>
        <taxon>Eukaryota</taxon>
        <taxon>Fungi</taxon>
        <taxon>Fungi incertae sedis</taxon>
        <taxon>Mucoromycota</taxon>
        <taxon>Glomeromycotina</taxon>
        <taxon>Glomeromycetes</taxon>
        <taxon>Diversisporales</taxon>
        <taxon>Gigasporaceae</taxon>
        <taxon>Gigaspora</taxon>
    </lineage>
</organism>
<reference evidence="1 2" key="1">
    <citation type="submission" date="2021-06" db="EMBL/GenBank/DDBJ databases">
        <authorList>
            <person name="Kallberg Y."/>
            <person name="Tangrot J."/>
            <person name="Rosling A."/>
        </authorList>
    </citation>
    <scope>NUCLEOTIDE SEQUENCE [LARGE SCALE GENOMIC DNA]</scope>
    <source>
        <strain evidence="1 2">120-4 pot B 10/14</strain>
    </source>
</reference>
<protein>
    <submittedName>
        <fullName evidence="1">8561_t:CDS:1</fullName>
    </submittedName>
</protein>
<evidence type="ECO:0000313" key="1">
    <source>
        <dbReference type="EMBL" id="CAG8623779.1"/>
    </source>
</evidence>
<gene>
    <name evidence="1" type="ORF">GMARGA_LOCUS7978</name>
</gene>
<comment type="caution">
    <text evidence="1">The sequence shown here is derived from an EMBL/GenBank/DDBJ whole genome shotgun (WGS) entry which is preliminary data.</text>
</comment>
<dbReference type="Proteomes" id="UP000789901">
    <property type="component" value="Unassembled WGS sequence"/>
</dbReference>
<accession>A0ABN7UNG3</accession>
<proteinExistence type="predicted"/>